<comment type="caution">
    <text evidence="6">The sequence shown here is derived from an EMBL/GenBank/DDBJ whole genome shotgun (WGS) entry which is preliminary data.</text>
</comment>
<gene>
    <name evidence="6" type="ORF">IDH45_27100</name>
</gene>
<dbReference type="Pfam" id="PF03466">
    <property type="entry name" value="LysR_substrate"/>
    <property type="match status" value="1"/>
</dbReference>
<dbReference type="FunFam" id="1.10.10.10:FF:000001">
    <property type="entry name" value="LysR family transcriptional regulator"/>
    <property type="match status" value="1"/>
</dbReference>
<evidence type="ECO:0000313" key="7">
    <source>
        <dbReference type="Proteomes" id="UP000639396"/>
    </source>
</evidence>
<evidence type="ECO:0000256" key="3">
    <source>
        <dbReference type="ARBA" id="ARBA00023125"/>
    </source>
</evidence>
<comment type="similarity">
    <text evidence="1">Belongs to the LysR transcriptional regulatory family.</text>
</comment>
<dbReference type="SUPFAM" id="SSF53850">
    <property type="entry name" value="Periplasmic binding protein-like II"/>
    <property type="match status" value="1"/>
</dbReference>
<organism evidence="6 7">
    <name type="scientific">Paenibacillus oceani</name>
    <dbReference type="NCBI Taxonomy" id="2772510"/>
    <lineage>
        <taxon>Bacteria</taxon>
        <taxon>Bacillati</taxon>
        <taxon>Bacillota</taxon>
        <taxon>Bacilli</taxon>
        <taxon>Bacillales</taxon>
        <taxon>Paenibacillaceae</taxon>
        <taxon>Paenibacillus</taxon>
    </lineage>
</organism>
<protein>
    <submittedName>
        <fullName evidence="6">LysR family transcriptional regulator</fullName>
    </submittedName>
</protein>
<dbReference type="InterPro" id="IPR000847">
    <property type="entry name" value="LysR_HTH_N"/>
</dbReference>
<keyword evidence="4" id="KW-0804">Transcription</keyword>
<dbReference type="PROSITE" id="PS50931">
    <property type="entry name" value="HTH_LYSR"/>
    <property type="match status" value="1"/>
</dbReference>
<dbReference type="GO" id="GO:0003677">
    <property type="term" value="F:DNA binding"/>
    <property type="evidence" value="ECO:0007669"/>
    <property type="project" value="UniProtKB-KW"/>
</dbReference>
<dbReference type="PRINTS" id="PR00039">
    <property type="entry name" value="HTHLYSR"/>
</dbReference>
<evidence type="ECO:0000313" key="6">
    <source>
        <dbReference type="EMBL" id="MBD2865655.1"/>
    </source>
</evidence>
<dbReference type="RefSeq" id="WP_190931277.1">
    <property type="nucleotide sequence ID" value="NZ_JACXJA010000045.1"/>
</dbReference>
<evidence type="ECO:0000256" key="2">
    <source>
        <dbReference type="ARBA" id="ARBA00023015"/>
    </source>
</evidence>
<reference evidence="6" key="1">
    <citation type="submission" date="2020-09" db="EMBL/GenBank/DDBJ databases">
        <title>A novel bacterium of genus Paenibacillus, isolated from South China Sea.</title>
        <authorList>
            <person name="Huang H."/>
            <person name="Mo K."/>
            <person name="Hu Y."/>
        </authorList>
    </citation>
    <scope>NUCLEOTIDE SEQUENCE</scope>
    <source>
        <strain evidence="6">IB182363</strain>
    </source>
</reference>
<keyword evidence="2" id="KW-0805">Transcription regulation</keyword>
<dbReference type="InterPro" id="IPR050950">
    <property type="entry name" value="HTH-type_LysR_regulators"/>
</dbReference>
<dbReference type="InterPro" id="IPR036388">
    <property type="entry name" value="WH-like_DNA-bd_sf"/>
</dbReference>
<dbReference type="GO" id="GO:0005829">
    <property type="term" value="C:cytosol"/>
    <property type="evidence" value="ECO:0007669"/>
    <property type="project" value="TreeGrafter"/>
</dbReference>
<dbReference type="GO" id="GO:0003700">
    <property type="term" value="F:DNA-binding transcription factor activity"/>
    <property type="evidence" value="ECO:0007669"/>
    <property type="project" value="InterPro"/>
</dbReference>
<dbReference type="InterPro" id="IPR005119">
    <property type="entry name" value="LysR_subst-bd"/>
</dbReference>
<dbReference type="Proteomes" id="UP000639396">
    <property type="component" value="Unassembled WGS sequence"/>
</dbReference>
<evidence type="ECO:0000256" key="1">
    <source>
        <dbReference type="ARBA" id="ARBA00009437"/>
    </source>
</evidence>
<dbReference type="EMBL" id="JACXJA010000045">
    <property type="protein sequence ID" value="MBD2865655.1"/>
    <property type="molecule type" value="Genomic_DNA"/>
</dbReference>
<proteinExistence type="inferred from homology"/>
<dbReference type="SUPFAM" id="SSF46785">
    <property type="entry name" value="Winged helix' DNA-binding domain"/>
    <property type="match status" value="1"/>
</dbReference>
<feature type="domain" description="HTH lysR-type" evidence="5">
    <location>
        <begin position="1"/>
        <end position="58"/>
    </location>
</feature>
<dbReference type="CDD" id="cd05466">
    <property type="entry name" value="PBP2_LTTR_substrate"/>
    <property type="match status" value="1"/>
</dbReference>
<dbReference type="InterPro" id="IPR036390">
    <property type="entry name" value="WH_DNA-bd_sf"/>
</dbReference>
<sequence>MDTRQIQYFLAVCDHLHFTKAANELGISQPTLSQQIRVLEDELGMPLFDRIGKKIVLTEAGKLLLVYGEKMLQAEHDAKQSIQELLRGGGGTVRLGVLPSDLDFLLVPLFIHFHQHFPSTQLQAISTLRIQEEVLDNTVDLGIGVRNTPDNRLTQIALRSEPYELVVNRSHPLAGRKEVKLREVEPLPLVMYPRGFLGRELVEKACREEGFHISTVMETTTASSLLQLVKANIGATIQPQSLLKRGPEQYELLAIPITDRPPVRHLELVHRSDRFISAAQKQLTGWLIEFFER</sequence>
<name>A0A927H2B6_9BACL</name>
<keyword evidence="3" id="KW-0238">DNA-binding</keyword>
<keyword evidence="7" id="KW-1185">Reference proteome</keyword>
<evidence type="ECO:0000256" key="4">
    <source>
        <dbReference type="ARBA" id="ARBA00023163"/>
    </source>
</evidence>
<accession>A0A927H2B6</accession>
<dbReference type="AlphaFoldDB" id="A0A927H2B6"/>
<dbReference type="Gene3D" id="3.40.190.290">
    <property type="match status" value="1"/>
</dbReference>
<dbReference type="Gene3D" id="1.10.10.10">
    <property type="entry name" value="Winged helix-like DNA-binding domain superfamily/Winged helix DNA-binding domain"/>
    <property type="match status" value="1"/>
</dbReference>
<dbReference type="Pfam" id="PF00126">
    <property type="entry name" value="HTH_1"/>
    <property type="match status" value="1"/>
</dbReference>
<evidence type="ECO:0000259" key="5">
    <source>
        <dbReference type="PROSITE" id="PS50931"/>
    </source>
</evidence>
<dbReference type="PANTHER" id="PTHR30419">
    <property type="entry name" value="HTH-TYPE TRANSCRIPTIONAL REGULATOR YBHD"/>
    <property type="match status" value="1"/>
</dbReference>